<dbReference type="InterPro" id="IPR021109">
    <property type="entry name" value="Peptidase_aspartic_dom_sf"/>
</dbReference>
<evidence type="ECO:0000256" key="2">
    <source>
        <dbReference type="SAM" id="MobiDB-lite"/>
    </source>
</evidence>
<keyword evidence="3" id="KW-1133">Transmembrane helix</keyword>
<evidence type="ECO:0000259" key="5">
    <source>
        <dbReference type="PROSITE" id="PS51767"/>
    </source>
</evidence>
<sequence>MAVDGGVWRVATFARLLVLCTLALALDAAGKPLSIPPSQFWDGNDGPWSTFRVEVGNPSQQIRLLPAHDQSSTWTIISEACGANDSECTDSRGRIFERDKSSTWDQFGTYNTNPVLEERVGLKAPGLFGWDDLTLGWVGDNMPTLKNQSIVGITSKDFWVGSLAVNPRPVNFTDYNNPIPSLMDNLFTKTNGPIPSLSWSYTAGAYNMAPKVLGNLVLGGYDTTRFQPNSISFPFGQDISFDFQVAVQSITTSLNSESLLNSEDKIIAYISTMVADIWLPTSVCQKFEKAFGLIWDSKAELYLLDSSLHQTLLERDPSVRFTVGPETSGAAVAINMPYWSLYHTAKLDPTNSSSDRLYFPIKRAANDSQYVLGRTFLQNAHLSVDYHRQVFNLSQALYPSSSTEQNIVAVVPPPKQSSPGAGNGDNDGSEAGSTSSGSLNAGVIAGIAVGVAVVVGVLALTAFMMYRRRKKAANMDKSVGSDIQMLTPSGGDPFKAEMGDGLVNEVAGGMGPELNGDGRCSNEAGGNTNHIHELSGQGQKLAEAEGNTHHIHEMAGQKPDEAGAIARRIHELPGEH</sequence>
<feature type="chain" id="PRO_5026112096" evidence="4">
    <location>
        <begin position="26"/>
        <end position="576"/>
    </location>
</feature>
<dbReference type="InterPro" id="IPR001461">
    <property type="entry name" value="Aspartic_peptidase_A1"/>
</dbReference>
<dbReference type="GO" id="GO:0004190">
    <property type="term" value="F:aspartic-type endopeptidase activity"/>
    <property type="evidence" value="ECO:0007669"/>
    <property type="project" value="InterPro"/>
</dbReference>
<dbReference type="PANTHER" id="PTHR47966">
    <property type="entry name" value="BETA-SITE APP-CLEAVING ENZYME, ISOFORM A-RELATED"/>
    <property type="match status" value="1"/>
</dbReference>
<dbReference type="GO" id="GO:0000324">
    <property type="term" value="C:fungal-type vacuole"/>
    <property type="evidence" value="ECO:0007669"/>
    <property type="project" value="TreeGrafter"/>
</dbReference>
<dbReference type="InterPro" id="IPR033121">
    <property type="entry name" value="PEPTIDASE_A1"/>
</dbReference>
<keyword evidence="6" id="KW-0645">Protease</keyword>
<organism evidence="6 7">
    <name type="scientific">Lentithecium fluviatile CBS 122367</name>
    <dbReference type="NCBI Taxonomy" id="1168545"/>
    <lineage>
        <taxon>Eukaryota</taxon>
        <taxon>Fungi</taxon>
        <taxon>Dikarya</taxon>
        <taxon>Ascomycota</taxon>
        <taxon>Pezizomycotina</taxon>
        <taxon>Dothideomycetes</taxon>
        <taxon>Pleosporomycetidae</taxon>
        <taxon>Pleosporales</taxon>
        <taxon>Massarineae</taxon>
        <taxon>Lentitheciaceae</taxon>
        <taxon>Lentithecium</taxon>
    </lineage>
</organism>
<dbReference type="GO" id="GO:0006508">
    <property type="term" value="P:proteolysis"/>
    <property type="evidence" value="ECO:0007669"/>
    <property type="project" value="UniProtKB-KW"/>
</dbReference>
<evidence type="ECO:0000256" key="1">
    <source>
        <dbReference type="ARBA" id="ARBA00007447"/>
    </source>
</evidence>
<comment type="similarity">
    <text evidence="1">Belongs to the peptidase A1 family.</text>
</comment>
<dbReference type="OrthoDB" id="4074350at2759"/>
<proteinExistence type="inferred from homology"/>
<accession>A0A6G1IIP1</accession>
<dbReference type="Gene3D" id="2.40.70.10">
    <property type="entry name" value="Acid Proteases"/>
    <property type="match status" value="2"/>
</dbReference>
<evidence type="ECO:0000313" key="6">
    <source>
        <dbReference type="EMBL" id="KAF2678092.1"/>
    </source>
</evidence>
<keyword evidence="4" id="KW-0732">Signal</keyword>
<dbReference type="Proteomes" id="UP000799291">
    <property type="component" value="Unassembled WGS sequence"/>
</dbReference>
<dbReference type="EMBL" id="MU005615">
    <property type="protein sequence ID" value="KAF2678092.1"/>
    <property type="molecule type" value="Genomic_DNA"/>
</dbReference>
<dbReference type="PANTHER" id="PTHR47966:SF51">
    <property type="entry name" value="BETA-SITE APP-CLEAVING ENZYME, ISOFORM A-RELATED"/>
    <property type="match status" value="1"/>
</dbReference>
<dbReference type="Pfam" id="PF00026">
    <property type="entry name" value="Asp"/>
    <property type="match status" value="1"/>
</dbReference>
<evidence type="ECO:0000256" key="3">
    <source>
        <dbReference type="SAM" id="Phobius"/>
    </source>
</evidence>
<keyword evidence="3" id="KW-0812">Transmembrane</keyword>
<feature type="region of interest" description="Disordered" evidence="2">
    <location>
        <begin position="410"/>
        <end position="435"/>
    </location>
</feature>
<keyword evidence="6" id="KW-0378">Hydrolase</keyword>
<keyword evidence="7" id="KW-1185">Reference proteome</keyword>
<dbReference type="AlphaFoldDB" id="A0A6G1IIP1"/>
<name>A0A6G1IIP1_9PLEO</name>
<dbReference type="PROSITE" id="PS51767">
    <property type="entry name" value="PEPTIDASE_A1"/>
    <property type="match status" value="1"/>
</dbReference>
<evidence type="ECO:0000256" key="4">
    <source>
        <dbReference type="SAM" id="SignalP"/>
    </source>
</evidence>
<keyword evidence="3" id="KW-0472">Membrane</keyword>
<reference evidence="6" key="1">
    <citation type="journal article" date="2020" name="Stud. Mycol.">
        <title>101 Dothideomycetes genomes: a test case for predicting lifestyles and emergence of pathogens.</title>
        <authorList>
            <person name="Haridas S."/>
            <person name="Albert R."/>
            <person name="Binder M."/>
            <person name="Bloem J."/>
            <person name="Labutti K."/>
            <person name="Salamov A."/>
            <person name="Andreopoulos B."/>
            <person name="Baker S."/>
            <person name="Barry K."/>
            <person name="Bills G."/>
            <person name="Bluhm B."/>
            <person name="Cannon C."/>
            <person name="Castanera R."/>
            <person name="Culley D."/>
            <person name="Daum C."/>
            <person name="Ezra D."/>
            <person name="Gonzalez J."/>
            <person name="Henrissat B."/>
            <person name="Kuo A."/>
            <person name="Liang C."/>
            <person name="Lipzen A."/>
            <person name="Lutzoni F."/>
            <person name="Magnuson J."/>
            <person name="Mondo S."/>
            <person name="Nolan M."/>
            <person name="Ohm R."/>
            <person name="Pangilinan J."/>
            <person name="Park H.-J."/>
            <person name="Ramirez L."/>
            <person name="Alfaro M."/>
            <person name="Sun H."/>
            <person name="Tritt A."/>
            <person name="Yoshinaga Y."/>
            <person name="Zwiers L.-H."/>
            <person name="Turgeon B."/>
            <person name="Goodwin S."/>
            <person name="Spatafora J."/>
            <person name="Crous P."/>
            <person name="Grigoriev I."/>
        </authorList>
    </citation>
    <scope>NUCLEOTIDE SEQUENCE</scope>
    <source>
        <strain evidence="6">CBS 122367</strain>
    </source>
</reference>
<protein>
    <submittedName>
        <fullName evidence="6">Acid protease</fullName>
    </submittedName>
</protein>
<dbReference type="SUPFAM" id="SSF50630">
    <property type="entry name" value="Acid proteases"/>
    <property type="match status" value="1"/>
</dbReference>
<feature type="transmembrane region" description="Helical" evidence="3">
    <location>
        <begin position="443"/>
        <end position="466"/>
    </location>
</feature>
<gene>
    <name evidence="6" type="ORF">K458DRAFT_436193</name>
</gene>
<feature type="signal peptide" evidence="4">
    <location>
        <begin position="1"/>
        <end position="25"/>
    </location>
</feature>
<feature type="domain" description="Peptidase A1" evidence="5">
    <location>
        <begin position="49"/>
        <end position="394"/>
    </location>
</feature>
<evidence type="ECO:0000313" key="7">
    <source>
        <dbReference type="Proteomes" id="UP000799291"/>
    </source>
</evidence>